<dbReference type="Gene3D" id="2.130.10.10">
    <property type="entry name" value="YVTN repeat-like/Quinoprotein amine dehydrogenase"/>
    <property type="match status" value="1"/>
</dbReference>
<evidence type="ECO:0000313" key="6">
    <source>
        <dbReference type="EMBL" id="AET64194.1"/>
    </source>
</evidence>
<sequence length="590" mass="62878">MILALSAALIDPASSQTEEFESLEFGFSAEYPRELDINLLPQDVTSGVEDPVVEFSASGVMTILVGASEKRGLSLERFSSRAESGYQESSENFEVMKSAAGDLNGVRSLEKEYLLEDESTSIIMRDVFLNGEDLIYHISCRAEQSAFRRANLLYFDSFIGSFRLLTIDEGVTGEWIQTSSPVWSSPALADIDGDGELEIVVGTNEGRLYVFNRDGSKVTGFPKRAEDYIRSSPAVEDLDGDGLLDIVVGSDDGRLYAWNGRGEELSGFPRLTSNSVWSSPAIGDLDGDSGLEVVVGSTDRGIYAFNGDGSPVCGYPLITSNSVWSSPAIGDLDGDGLLDSVIGSSKMGTDILAIFLGLYTGQVYAVDGLGSLLPGYPVDLSSPSLTDLSGSAIGYSSPILADLDGDGSLEIVIGASDGLYALTRVGEDYRGFPRKTTGSLQDSFIAAGDVDGDGEVEIVGGATDGRLYLWRSDGSDHPGFPIQTGGYVKNIALADIDGDGQQEIIGGSLDNRVHAWRLDGTEVDGFPKVTLGNVDTTPAIADLEGDGVLDMVAGSDDGRIYIWEISGAFGDHEWPMVRQNLRHTGTLLLQ</sequence>
<evidence type="ECO:0000256" key="3">
    <source>
        <dbReference type="ARBA" id="ARBA00022729"/>
    </source>
</evidence>
<evidence type="ECO:0000256" key="5">
    <source>
        <dbReference type="ARBA" id="ARBA00023136"/>
    </source>
</evidence>
<dbReference type="GO" id="GO:0016020">
    <property type="term" value="C:membrane"/>
    <property type="evidence" value="ECO:0007669"/>
    <property type="project" value="UniProtKB-SubCell"/>
</dbReference>
<dbReference type="EMBL" id="CP003117">
    <property type="protein sequence ID" value="AET64194.1"/>
    <property type="molecule type" value="Genomic_DNA"/>
</dbReference>
<dbReference type="GeneID" id="12509991"/>
<dbReference type="Proteomes" id="UP000005877">
    <property type="component" value="Chromosome"/>
</dbReference>
<name>G7WL91_METH6</name>
<dbReference type="OrthoDB" id="46222at2157"/>
<dbReference type="Pfam" id="PF13517">
    <property type="entry name" value="FG-GAP_3"/>
    <property type="match status" value="2"/>
</dbReference>
<dbReference type="InterPro" id="IPR013517">
    <property type="entry name" value="FG-GAP"/>
</dbReference>
<evidence type="ECO:0000256" key="1">
    <source>
        <dbReference type="ARBA" id="ARBA00004167"/>
    </source>
</evidence>
<dbReference type="PANTHER" id="PTHR21419">
    <property type="match status" value="1"/>
</dbReference>
<keyword evidence="7" id="KW-1185">Reference proteome</keyword>
<dbReference type="PATRIC" id="fig|1110509.7.peg.915"/>
<keyword evidence="3" id="KW-0732">Signal</keyword>
<dbReference type="PANTHER" id="PTHR21419:SF23">
    <property type="entry name" value="PROTEIN DEFECTIVE IN EXINE FORMATION 1"/>
    <property type="match status" value="1"/>
</dbReference>
<comment type="subcellular location">
    <subcellularLocation>
        <location evidence="1">Membrane</location>
        <topology evidence="1">Single-pass membrane protein</topology>
    </subcellularLocation>
</comment>
<evidence type="ECO:0000256" key="2">
    <source>
        <dbReference type="ARBA" id="ARBA00022692"/>
    </source>
</evidence>
<evidence type="ECO:0000256" key="4">
    <source>
        <dbReference type="ARBA" id="ARBA00022989"/>
    </source>
</evidence>
<dbReference type="InterPro" id="IPR015943">
    <property type="entry name" value="WD40/YVTN_repeat-like_dom_sf"/>
</dbReference>
<keyword evidence="5" id="KW-0472">Membrane</keyword>
<evidence type="ECO:0000313" key="7">
    <source>
        <dbReference type="Proteomes" id="UP000005877"/>
    </source>
</evidence>
<organism evidence="6 7">
    <name type="scientific">Methanothrix harundinacea (strain 6Ac)</name>
    <name type="common">Methanosaeta harundinacea</name>
    <dbReference type="NCBI Taxonomy" id="1110509"/>
    <lineage>
        <taxon>Archaea</taxon>
        <taxon>Methanobacteriati</taxon>
        <taxon>Methanobacteriota</taxon>
        <taxon>Stenosarchaea group</taxon>
        <taxon>Methanomicrobia</taxon>
        <taxon>Methanotrichales</taxon>
        <taxon>Methanotrichaceae</taxon>
        <taxon>Methanothrix</taxon>
    </lineage>
</organism>
<dbReference type="Gene3D" id="2.130.10.130">
    <property type="entry name" value="Integrin alpha, N-terminal"/>
    <property type="match status" value="2"/>
</dbReference>
<keyword evidence="2" id="KW-0812">Transmembrane</keyword>
<proteinExistence type="predicted"/>
<dbReference type="Pfam" id="PF01839">
    <property type="entry name" value="FG-GAP"/>
    <property type="match status" value="1"/>
</dbReference>
<accession>G7WL91</accession>
<dbReference type="InterPro" id="IPR045232">
    <property type="entry name" value="FAM234"/>
</dbReference>
<dbReference type="SUPFAM" id="SSF69318">
    <property type="entry name" value="Integrin alpha N-terminal domain"/>
    <property type="match status" value="2"/>
</dbReference>
<keyword evidence="4" id="KW-1133">Transmembrane helix</keyword>
<dbReference type="STRING" id="1110509.Mhar_0822"/>
<dbReference type="InterPro" id="IPR028994">
    <property type="entry name" value="Integrin_alpha_N"/>
</dbReference>
<reference evidence="6 7" key="1">
    <citation type="journal article" date="2012" name="PLoS ONE">
        <title>The genome characteristics and predicted function of methyl-group oxidation pathway in the obligate aceticlastic methanogens, Methanosaeta spp.</title>
        <authorList>
            <person name="Zhu J."/>
            <person name="Zheng H."/>
            <person name="Ai G."/>
            <person name="Zhang G."/>
            <person name="Liu D."/>
            <person name="Liu X."/>
            <person name="Dong X."/>
        </authorList>
    </citation>
    <scope>NUCLEOTIDE SEQUENCE [LARGE SCALE GENOMIC DNA]</scope>
    <source>
        <strain evidence="6 7">6Ac</strain>
    </source>
</reference>
<dbReference type="KEGG" id="mhi:Mhar_0822"/>
<dbReference type="HOGENOM" id="CLU_462041_0_0_2"/>
<protein>
    <submittedName>
        <fullName evidence="6">Cell surface protein</fullName>
    </submittedName>
</protein>
<dbReference type="RefSeq" id="WP_014586379.1">
    <property type="nucleotide sequence ID" value="NC_017527.1"/>
</dbReference>
<gene>
    <name evidence="6" type="ordered locus">Mhar_0822</name>
</gene>
<dbReference type="AlphaFoldDB" id="G7WL91"/>